<evidence type="ECO:0000313" key="4">
    <source>
        <dbReference type="Proteomes" id="UP000001548"/>
    </source>
</evidence>
<dbReference type="GeneID" id="5697474"/>
<dbReference type="HOGENOM" id="CLU_243755_0_0_1"/>
<dbReference type="PANTHER" id="PTHR24033:SF151">
    <property type="entry name" value="NOTCH 2"/>
    <property type="match status" value="1"/>
</dbReference>
<dbReference type="EMBL" id="AACB03000003">
    <property type="protein sequence ID" value="KAE8302678.1"/>
    <property type="molecule type" value="Genomic_DNA"/>
</dbReference>
<evidence type="ECO:0000256" key="2">
    <source>
        <dbReference type="PROSITE-ProRule" id="PRU00076"/>
    </source>
</evidence>
<comment type="caution">
    <text evidence="2">Lacks conserved residue(s) required for the propagation of feature annotation.</text>
</comment>
<feature type="disulfide bond" evidence="2">
    <location>
        <begin position="37"/>
        <end position="46"/>
    </location>
</feature>
<evidence type="ECO:0000313" key="3">
    <source>
        <dbReference type="EMBL" id="KAE8302678.1"/>
    </source>
</evidence>
<dbReference type="KEGG" id="gla:GL50803_00112633"/>
<evidence type="ECO:0000256" key="1">
    <source>
        <dbReference type="ARBA" id="ARBA00023157"/>
    </source>
</evidence>
<dbReference type="VEuPathDB" id="GiardiaDB:GL50803_112633"/>
<dbReference type="Proteomes" id="UP000001548">
    <property type="component" value="Unassembled WGS sequence"/>
</dbReference>
<dbReference type="OMA" id="STYWGDE"/>
<reference evidence="3 4" key="1">
    <citation type="journal article" date="2007" name="Science">
        <title>Genomic minimalism in the early diverging intestinal parasite Giardia lamblia.</title>
        <authorList>
            <person name="Morrison H.G."/>
            <person name="McArthur A.G."/>
            <person name="Gillin F.D."/>
            <person name="Aley S.B."/>
            <person name="Adam R.D."/>
            <person name="Olsen G.J."/>
            <person name="Best A.A."/>
            <person name="Cande W.Z."/>
            <person name="Chen F."/>
            <person name="Cipriano M.J."/>
            <person name="Davids B.J."/>
            <person name="Dawson S.C."/>
            <person name="Elmendorf H.G."/>
            <person name="Hehl A.B."/>
            <person name="Holder M.E."/>
            <person name="Huse S.M."/>
            <person name="Kim U.U."/>
            <person name="Lasek-Nesselquist E."/>
            <person name="Manning G."/>
            <person name="Nigam A."/>
            <person name="Nixon J.E."/>
            <person name="Palm D."/>
            <person name="Passamaneck N.E."/>
            <person name="Prabhu A."/>
            <person name="Reich C.I."/>
            <person name="Reiner D.S."/>
            <person name="Samuelson J."/>
            <person name="Svard S.G."/>
            <person name="Sogin M.L."/>
        </authorList>
    </citation>
    <scope>NUCLEOTIDE SEQUENCE [LARGE SCALE GENOMIC DNA]</scope>
    <source>
        <strain evidence="3 4">WB C6</strain>
    </source>
</reference>
<dbReference type="InterPro" id="IPR051830">
    <property type="entry name" value="NOTCH_homolog"/>
</dbReference>
<keyword evidence="4" id="KW-1185">Reference proteome</keyword>
<dbReference type="InterPro" id="IPR013111">
    <property type="entry name" value="EGF_extracell"/>
</dbReference>
<name>A8BVF8_GIAIC</name>
<comment type="caution">
    <text evidence="3">The sequence shown here is derived from an EMBL/GenBank/DDBJ whole genome shotgun (WGS) entry which is preliminary data.</text>
</comment>
<proteinExistence type="predicted"/>
<organism evidence="3 4">
    <name type="scientific">Giardia intestinalis (strain ATCC 50803 / WB clone C6)</name>
    <name type="common">Giardia lamblia</name>
    <dbReference type="NCBI Taxonomy" id="184922"/>
    <lineage>
        <taxon>Eukaryota</taxon>
        <taxon>Metamonada</taxon>
        <taxon>Diplomonadida</taxon>
        <taxon>Hexamitidae</taxon>
        <taxon>Giardiinae</taxon>
        <taxon>Giardia</taxon>
    </lineage>
</organism>
<sequence>MLILLYAIAFLASACGTGPECVHGNCTYGDGAYFCQCRRGWAGAACDAPRAGFRRVTTSGQTPADRAVNYACLVNGTECTESNKCTYYAGAYSCDPCPDGFVSYEGECLPKSCFNTGDLSGQEATKPPCNGRGRCLLKDPGLAGLSADDYACDCYPIYRGSLCQSCDDANAIDAKTPSQDNLPTCNPRACQDPDGTVCSGHGNCVLDVGLNRESYHYRCACETGYTRVGHKCVRTECVATIDGSPVVCGGFGNCTDEGNTGTFRCVCDSNAVQVGEFCTHPTCTDSSNSKICGGVGACVRDGAGYKCDCRGLATGDLCDTCTDKSAKINGKCVPVGCLTSDKRESCKNGGTCVKFDGEYHCRCPDMLIAVDGECTSPACMDEELGKVCSGHGTCKTDDLRNIQCTCDQDYTYIAPGRCILSSLVDIPATVCSDHGRIVVSAEAPYTMTCQCSPIYTGAKCAECNQQNAQVIDKKCIAKKCIVQQQPPDPQPSLRTATAQDICGNTGTYTTYGDPSNPFITCVPKGSSDGNVSAYNGTFSAKPGCVFISKIDKTRRFFCGFLEGLTDSLQDDRMPTCAKPSEGSNLPETCTVCPTGFHLVHFGENNATCMHTDCHDGRSIYHMWYNYCGGVGDCVKKKDGNEGYECDCGPDATWDQSLKACVTNACKLDKKLAGPGAPKYCAALGSHELHCTVGRDTTWQCNCTGDYVTYNKTCILKSKNANPQTKLARGLCGGPGAGYINENESCTCNPGFLRIGDMCYSYDCLPVGVTAADARKLTLDRHVCSGKGVCAYNQLTGRYGCECKDGFEAFGGYCTHPGCAGKVIHNGELKYVECKVYDGTVGSCTQDSNGNTYSCKCAFSYKSFNGLCVHQSCMSGDKYCGGDSLASCVKGDDNRYGCVCSEGYELSDKRNQDGNRDTCVPSKCMYRASANDAAIECNGLGTCSANGLLKDKQCTCTNGANAYTLRDASGELRKTCVLEKCISSKDKDVPVICGGAGRCGPDGCICNLGTKLVDKVCVGLNCFINATDSNGRLTESVCGGDTIGVCTKIASHGDRRDYACKCKDPRPDGYEELDGFCLPKACIFEITKLDNTKMNTTCGGRQFGMCILNTTQSSEPYCKCIERSDIVQLENKKCIKRVCLSDVLPGNTFRNVECSGHGTCKGDHTVEYSCSCESGYKTVKGILGNYVCIPEVCAVSETDTTMICSGRGTCSIEEKTCKCYPGYEGPQCKACNDGYLEHTDKRCYLSNCPKDSCSMEENTDAGTCQFGGSSFNCVCVNSSFVVDSASKKCRKSRCVWTDPYDQTEKTCYGMGTCNDNGEATGECSCNSGTILIGSSVCVYRECMPRDHADDITKICNNRGTCVEATTGTGMCRCDNSRYRTDKKTGQCFVKECFGAHESILSEVCDGGGTCTETGDTGTCNCQAPNFKNLPGQNGCVHSSCVSSDNKLCSGFGACEKTGDTYGCLCAKDYTLVKTDCIPTRCLKDGKVCNGGGECTGEGSSAICSCRQGWTLHGTLCYPSACVSSGTLCGGNGDCQLSDGGLCSCRSGYETVSEGLCISSQCIQRGTDGTVTICGGNGRCVSENGVKPTCICDEGFSLTSDFVCGVPAPSNKSSAGTTAAIVVVVLLVLAAVAGFLVWWFVIRPRKSGVLRERAPRKPGRGLPKPQLTRNSSLTASMYSTAPLLNGSRQPSMVQL</sequence>
<protein>
    <submittedName>
        <fullName evidence="3">High cysteine membrane protein EGF-like</fullName>
    </submittedName>
</protein>
<dbReference type="RefSeq" id="XP_001704627.1">
    <property type="nucleotide sequence ID" value="XM_001704575.1"/>
</dbReference>
<feature type="disulfide bond" evidence="2">
    <location>
        <begin position="1218"/>
        <end position="1227"/>
    </location>
</feature>
<dbReference type="InterPro" id="IPR000742">
    <property type="entry name" value="EGF"/>
</dbReference>
<dbReference type="PROSITE" id="PS00022">
    <property type="entry name" value="EGF_1"/>
    <property type="match status" value="4"/>
</dbReference>
<dbReference type="InterPro" id="IPR002049">
    <property type="entry name" value="LE_dom"/>
</dbReference>
<gene>
    <name evidence="3" type="ORF">GL50803_00112633</name>
</gene>
<feature type="disulfide bond" evidence="2">
    <location>
        <begin position="154"/>
        <end position="163"/>
    </location>
</feature>
<dbReference type="PROSITE" id="PS01186">
    <property type="entry name" value="EGF_2"/>
    <property type="match status" value="3"/>
</dbReference>
<accession>A8BVF8</accession>
<dbReference type="SMART" id="SM00181">
    <property type="entry name" value="EGF"/>
    <property type="match status" value="21"/>
</dbReference>
<dbReference type="Pfam" id="PF07974">
    <property type="entry name" value="EGF_2"/>
    <property type="match status" value="1"/>
</dbReference>
<dbReference type="PROSITE" id="PS50026">
    <property type="entry name" value="EGF_3"/>
    <property type="match status" value="3"/>
</dbReference>
<dbReference type="PROSITE" id="PS01248">
    <property type="entry name" value="EGF_LAM_1"/>
    <property type="match status" value="1"/>
</dbReference>
<dbReference type="PANTHER" id="PTHR24033">
    <property type="entry name" value="EGF-LIKE DOMAIN-CONTAINING PROTEIN"/>
    <property type="match status" value="1"/>
</dbReference>
<keyword evidence="2" id="KW-0245">EGF-like domain</keyword>
<keyword evidence="1 2" id="KW-1015">Disulfide bond</keyword>
<dbReference type="Gene3D" id="2.10.25.10">
    <property type="entry name" value="Laminin"/>
    <property type="match status" value="1"/>
</dbReference>